<dbReference type="RefSeq" id="WP_220170143.1">
    <property type="nucleotide sequence ID" value="NZ_JAIBOA010000028.1"/>
</dbReference>
<keyword evidence="6 8" id="KW-0472">Membrane</keyword>
<keyword evidence="11" id="KW-1185">Reference proteome</keyword>
<name>A0ABS7G2J6_9ACTN</name>
<reference evidence="10 11" key="1">
    <citation type="submission" date="2021-07" db="EMBL/GenBank/DDBJ databases">
        <title>Actinomadura sp. PM05-2 isolated from lichen.</title>
        <authorList>
            <person name="Somphong A."/>
            <person name="Phongsopitanun W."/>
            <person name="Tanasupawat S."/>
            <person name="Peongsungnone V."/>
        </authorList>
    </citation>
    <scope>NUCLEOTIDE SEQUENCE [LARGE SCALE GENOMIC DNA]</scope>
    <source>
        <strain evidence="10 11">PM05-2</strain>
    </source>
</reference>
<evidence type="ECO:0000256" key="6">
    <source>
        <dbReference type="ARBA" id="ARBA00023136"/>
    </source>
</evidence>
<dbReference type="PANTHER" id="PTHR30576:SF0">
    <property type="entry name" value="UNDECAPRENYL-PHOSPHATE N-ACETYLGALACTOSAMINYL 1-PHOSPHATE TRANSFERASE-RELATED"/>
    <property type="match status" value="1"/>
</dbReference>
<dbReference type="InterPro" id="IPR017475">
    <property type="entry name" value="EPS_sugar_tfrase"/>
</dbReference>
<evidence type="ECO:0000313" key="11">
    <source>
        <dbReference type="Proteomes" id="UP000774570"/>
    </source>
</evidence>
<keyword evidence="5 8" id="KW-1133">Transmembrane helix</keyword>
<evidence type="ECO:0000256" key="4">
    <source>
        <dbReference type="ARBA" id="ARBA00022692"/>
    </source>
</evidence>
<organism evidence="10 11">
    <name type="scientific">Actinomadura parmotrematis</name>
    <dbReference type="NCBI Taxonomy" id="2864039"/>
    <lineage>
        <taxon>Bacteria</taxon>
        <taxon>Bacillati</taxon>
        <taxon>Actinomycetota</taxon>
        <taxon>Actinomycetes</taxon>
        <taxon>Streptosporangiales</taxon>
        <taxon>Thermomonosporaceae</taxon>
        <taxon>Actinomadura</taxon>
    </lineage>
</organism>
<comment type="caution">
    <text evidence="10">The sequence shown here is derived from an EMBL/GenBank/DDBJ whole genome shotgun (WGS) entry which is preliminary data.</text>
</comment>
<evidence type="ECO:0000256" key="3">
    <source>
        <dbReference type="ARBA" id="ARBA00022679"/>
    </source>
</evidence>
<dbReference type="PANTHER" id="PTHR30576">
    <property type="entry name" value="COLANIC BIOSYNTHESIS UDP-GLUCOSE LIPID CARRIER TRANSFERASE"/>
    <property type="match status" value="1"/>
</dbReference>
<evidence type="ECO:0000256" key="5">
    <source>
        <dbReference type="ARBA" id="ARBA00022989"/>
    </source>
</evidence>
<dbReference type="InterPro" id="IPR003362">
    <property type="entry name" value="Bact_transf"/>
</dbReference>
<feature type="transmembrane region" description="Helical" evidence="8">
    <location>
        <begin position="135"/>
        <end position="154"/>
    </location>
</feature>
<keyword evidence="4 8" id="KW-0812">Transmembrane</keyword>
<protein>
    <submittedName>
        <fullName evidence="10">Sugar transferase</fullName>
    </submittedName>
</protein>
<accession>A0ABS7G2J6</accession>
<evidence type="ECO:0000256" key="1">
    <source>
        <dbReference type="ARBA" id="ARBA00004141"/>
    </source>
</evidence>
<feature type="region of interest" description="Disordered" evidence="7">
    <location>
        <begin position="1"/>
        <end position="28"/>
    </location>
</feature>
<gene>
    <name evidence="10" type="ORF">K1Y72_31350</name>
</gene>
<dbReference type="Proteomes" id="UP000774570">
    <property type="component" value="Unassembled WGS sequence"/>
</dbReference>
<dbReference type="GO" id="GO:0016740">
    <property type="term" value="F:transferase activity"/>
    <property type="evidence" value="ECO:0007669"/>
    <property type="project" value="UniProtKB-KW"/>
</dbReference>
<evidence type="ECO:0000259" key="9">
    <source>
        <dbReference type="Pfam" id="PF02397"/>
    </source>
</evidence>
<comment type="similarity">
    <text evidence="2">Belongs to the bacterial sugar transferase family.</text>
</comment>
<evidence type="ECO:0000313" key="10">
    <source>
        <dbReference type="EMBL" id="MBW8486902.1"/>
    </source>
</evidence>
<evidence type="ECO:0000256" key="7">
    <source>
        <dbReference type="SAM" id="MobiDB-lite"/>
    </source>
</evidence>
<keyword evidence="3 10" id="KW-0808">Transferase</keyword>
<evidence type="ECO:0000256" key="8">
    <source>
        <dbReference type="SAM" id="Phobius"/>
    </source>
</evidence>
<feature type="transmembrane region" description="Helical" evidence="8">
    <location>
        <begin position="106"/>
        <end position="123"/>
    </location>
</feature>
<dbReference type="Pfam" id="PF02397">
    <property type="entry name" value="Bac_transf"/>
    <property type="match status" value="1"/>
</dbReference>
<proteinExistence type="inferred from homology"/>
<feature type="transmembrane region" description="Helical" evidence="8">
    <location>
        <begin position="71"/>
        <end position="94"/>
    </location>
</feature>
<feature type="domain" description="Bacterial sugar transferase" evidence="9">
    <location>
        <begin position="309"/>
        <end position="490"/>
    </location>
</feature>
<dbReference type="NCBIfam" id="TIGR03025">
    <property type="entry name" value="EPS_sugtrans"/>
    <property type="match status" value="1"/>
</dbReference>
<sequence length="495" mass="51293">MPVQDLGVPSAAAPPAPAPAPGAGRGRAAGAARARRSAAVRRTGLALYPLGLAGLDAAAAGLGAWTLAPQAVAAAAATTAAAVLVGAQAVAGGYRPCRTRSIVDEAFSLAARTALAVLVPVAATLPGRSAPDPVPAAGVVLGCVAAVLLGRAAAHRLVGLYRRARPHGRRTLVVGGGPATDHVIEALAERPALGLAVAGRIAAADRPAPGTVPAPAPEPADAPVLGRLPDLRAVIDAERARTVVVVMEDVPGRHGDTAVRACPPGTEVLVLPAPAGLAASPGRAPGYLAGLPCTRLAVRGHRSPARLAKRAFDLAAALLIVPVLLPVLLACAVAVRLESGPGVLFRQRRIGLEGRPFVLLKFRTLRPSDDREADTRWSVAGDHRMGPVGRFLRKTSLDELPQLWNIVRGDMSLVGPRPERPHFVQQFTGAHPGYPLRHRAPVGLTGWSQVHGLRGDTSIERRTRLDNHYIDGWTFSGDLRILLMTVREILGGGGR</sequence>
<feature type="transmembrane region" description="Helical" evidence="8">
    <location>
        <begin position="45"/>
        <end position="65"/>
    </location>
</feature>
<dbReference type="EMBL" id="JAIBOA010000028">
    <property type="protein sequence ID" value="MBW8486902.1"/>
    <property type="molecule type" value="Genomic_DNA"/>
</dbReference>
<evidence type="ECO:0000256" key="2">
    <source>
        <dbReference type="ARBA" id="ARBA00006464"/>
    </source>
</evidence>
<feature type="transmembrane region" description="Helical" evidence="8">
    <location>
        <begin position="311"/>
        <end position="335"/>
    </location>
</feature>
<comment type="subcellular location">
    <subcellularLocation>
        <location evidence="1">Membrane</location>
        <topology evidence="1">Multi-pass membrane protein</topology>
    </subcellularLocation>
</comment>